<feature type="domain" description="PafC HTH" evidence="3">
    <location>
        <begin position="10"/>
        <end position="122"/>
    </location>
</feature>
<dbReference type="Pfam" id="PF19187">
    <property type="entry name" value="HTH_PafC"/>
    <property type="match status" value="1"/>
</dbReference>
<feature type="domain" description="WYL" evidence="2">
    <location>
        <begin position="177"/>
        <end position="244"/>
    </location>
</feature>
<dbReference type="PROSITE" id="PS52050">
    <property type="entry name" value="WYL"/>
    <property type="match status" value="1"/>
</dbReference>
<evidence type="ECO:0000256" key="1">
    <source>
        <dbReference type="SAM" id="MobiDB-lite"/>
    </source>
</evidence>
<name>A0ABS4QH57_9NOCA</name>
<dbReference type="Pfam" id="PF13280">
    <property type="entry name" value="WYL"/>
    <property type="match status" value="1"/>
</dbReference>
<dbReference type="InterPro" id="IPR051534">
    <property type="entry name" value="CBASS_pafABC_assoc_protein"/>
</dbReference>
<comment type="caution">
    <text evidence="5">The sequence shown here is derived from an EMBL/GenBank/DDBJ whole genome shotgun (WGS) entry which is preliminary data.</text>
</comment>
<proteinExistence type="predicted"/>
<feature type="region of interest" description="Disordered" evidence="1">
    <location>
        <begin position="145"/>
        <end position="170"/>
    </location>
</feature>
<dbReference type="InterPro" id="IPR028349">
    <property type="entry name" value="PafC-like"/>
</dbReference>
<gene>
    <name evidence="5" type="ORF">BJ987_003923</name>
</gene>
<dbReference type="Pfam" id="PF25583">
    <property type="entry name" value="WCX"/>
    <property type="match status" value="1"/>
</dbReference>
<dbReference type="PANTHER" id="PTHR34580">
    <property type="match status" value="1"/>
</dbReference>
<protein>
    <submittedName>
        <fullName evidence="5">Proteasome accessory factor C</fullName>
    </submittedName>
</protein>
<dbReference type="Proteomes" id="UP001519325">
    <property type="component" value="Unassembled WGS sequence"/>
</dbReference>
<evidence type="ECO:0000259" key="2">
    <source>
        <dbReference type="Pfam" id="PF13280"/>
    </source>
</evidence>
<dbReference type="PANTHER" id="PTHR34580:SF1">
    <property type="entry name" value="PROTEIN PAFC"/>
    <property type="match status" value="1"/>
</dbReference>
<sequence length="360" mass="37978">MSTNSRLSVRLSRLLNMIPYFIANPGISAADAAADLGVTTKQLMSDLNQLWMCGLPGYGPGDLIDLSFSEESIEVTFSAGIDRPLRLTSTEATALLVALRSIVDMPGMVDPTAAHAAIAKIEAAITGGRNAPAVAVDASARSAPARPVDAPAASGSALTTDAPAASVPAQPVDGKDAVATVRAALADKRAVRIVYYSASRDVVSERVVDPIRIVLVDNNSYLQGWCREAEGVRLFRFDRIEAATELDEAARPPSHATAEAAALDLFQDDPAVPLARLLVRPDYGWVLDQYPMHRMAVHPDGSLEATMRFATLDWMARLLLGFGSGVTVLGPPELVAAVRERSNAALAAYAAAGYTEAGTP</sequence>
<dbReference type="PIRSF" id="PIRSF016838">
    <property type="entry name" value="PafC"/>
    <property type="match status" value="1"/>
</dbReference>
<dbReference type="InterPro" id="IPR057727">
    <property type="entry name" value="WCX_dom"/>
</dbReference>
<dbReference type="EMBL" id="JAGGMR010000001">
    <property type="protein sequence ID" value="MBP2191022.1"/>
    <property type="molecule type" value="Genomic_DNA"/>
</dbReference>
<keyword evidence="6" id="KW-1185">Reference proteome</keyword>
<evidence type="ECO:0000313" key="5">
    <source>
        <dbReference type="EMBL" id="MBP2191022.1"/>
    </source>
</evidence>
<organism evidence="5 6">
    <name type="scientific">Nocardia goodfellowii</name>
    <dbReference type="NCBI Taxonomy" id="882446"/>
    <lineage>
        <taxon>Bacteria</taxon>
        <taxon>Bacillati</taxon>
        <taxon>Actinomycetota</taxon>
        <taxon>Actinomycetes</taxon>
        <taxon>Mycobacteriales</taxon>
        <taxon>Nocardiaceae</taxon>
        <taxon>Nocardia</taxon>
    </lineage>
</organism>
<dbReference type="InterPro" id="IPR026881">
    <property type="entry name" value="WYL_dom"/>
</dbReference>
<evidence type="ECO:0000259" key="3">
    <source>
        <dbReference type="Pfam" id="PF19187"/>
    </source>
</evidence>
<dbReference type="GO" id="GO:0000502">
    <property type="term" value="C:proteasome complex"/>
    <property type="evidence" value="ECO:0007669"/>
    <property type="project" value="UniProtKB-KW"/>
</dbReference>
<dbReference type="InterPro" id="IPR043839">
    <property type="entry name" value="PafC_HTH"/>
</dbReference>
<evidence type="ECO:0000259" key="4">
    <source>
        <dbReference type="Pfam" id="PF25583"/>
    </source>
</evidence>
<accession>A0ABS4QH57</accession>
<reference evidence="5 6" key="1">
    <citation type="submission" date="2021-03" db="EMBL/GenBank/DDBJ databases">
        <title>Sequencing the genomes of 1000 actinobacteria strains.</title>
        <authorList>
            <person name="Klenk H.-P."/>
        </authorList>
    </citation>
    <scope>NUCLEOTIDE SEQUENCE [LARGE SCALE GENOMIC DNA]</scope>
    <source>
        <strain evidence="5 6">DSM 45516</strain>
    </source>
</reference>
<evidence type="ECO:0000313" key="6">
    <source>
        <dbReference type="Proteomes" id="UP001519325"/>
    </source>
</evidence>
<keyword evidence="5" id="KW-0647">Proteasome</keyword>
<feature type="domain" description="WCX" evidence="4">
    <location>
        <begin position="275"/>
        <end position="345"/>
    </location>
</feature>